<dbReference type="Proteomes" id="UP000187941">
    <property type="component" value="Chromosome"/>
</dbReference>
<evidence type="ECO:0000259" key="1">
    <source>
        <dbReference type="Pfam" id="PF09995"/>
    </source>
</evidence>
<dbReference type="RefSeq" id="WP_077131696.1">
    <property type="nucleotide sequence ID" value="NZ_CP014263.1"/>
</dbReference>
<name>A0A1P9WY36_9BACT</name>
<dbReference type="Pfam" id="PF09995">
    <property type="entry name" value="MPAB_Lcp_cat"/>
    <property type="match status" value="1"/>
</dbReference>
<dbReference type="GO" id="GO:0016491">
    <property type="term" value="F:oxidoreductase activity"/>
    <property type="evidence" value="ECO:0007669"/>
    <property type="project" value="InterPro"/>
</dbReference>
<dbReference type="AlphaFoldDB" id="A0A1P9WY36"/>
<dbReference type="PANTHER" id="PTHR37539:SF1">
    <property type="entry name" value="ER-BOUND OXYGENASE MPAB_MPAB'_RUBBER OXYGENASE CATALYTIC DOMAIN-CONTAINING PROTEIN"/>
    <property type="match status" value="1"/>
</dbReference>
<protein>
    <recommendedName>
        <fullName evidence="1">ER-bound oxygenase mpaB/mpaB'/Rubber oxygenase catalytic domain-containing protein</fullName>
    </recommendedName>
</protein>
<sequence length="419" mass="46687">MLFLVLLAAGVALAGYAIWYYRMRRRAVAKAVPAEQAPLHHWTPEFLDSKRHRTDPVADSVVQQILNRGEINQVNRLFSIIVADDGTLPADLPAEVRQYFDQTATLPPWADPDLIELGQQIYIRHGVLISLLLSYKSLPECYACAKGAMVLFHTARLNEQNGSVDTYARRIAETAQFVMYAMSPGGLSANGRGIRAAQKVRLIHAVIRHYLRQQNWDVALYDEPINQEDMAGTLMAFSALVLEGLETMNVDLTDAEREAYIHCWRVIGHLMGLDDDLIPVNAADALALGHAILNHQMAASPQGQSLTKALLDFQHKLLPSFIDDEVNVEMLRFMMGNNMADLLGVPPAQRQDVEKLAGKVRFVTGVGELLDHTLLMAMLIQGISKLMLQAQIKYMDKKDGLNFYLPASLTKDWGFANPA</sequence>
<evidence type="ECO:0000313" key="3">
    <source>
        <dbReference type="Proteomes" id="UP000187941"/>
    </source>
</evidence>
<dbReference type="KEGG" id="smon:AWR27_13655"/>
<evidence type="ECO:0000313" key="2">
    <source>
        <dbReference type="EMBL" id="AQG80270.1"/>
    </source>
</evidence>
<dbReference type="STRING" id="1178516.AWR27_13655"/>
<dbReference type="OrthoDB" id="6072815at2"/>
<keyword evidence="3" id="KW-1185">Reference proteome</keyword>
<feature type="domain" description="ER-bound oxygenase mpaB/mpaB'/Rubber oxygenase catalytic" evidence="1">
    <location>
        <begin position="160"/>
        <end position="358"/>
    </location>
</feature>
<organism evidence="2 3">
    <name type="scientific">Spirosoma montaniterrae</name>
    <dbReference type="NCBI Taxonomy" id="1178516"/>
    <lineage>
        <taxon>Bacteria</taxon>
        <taxon>Pseudomonadati</taxon>
        <taxon>Bacteroidota</taxon>
        <taxon>Cytophagia</taxon>
        <taxon>Cytophagales</taxon>
        <taxon>Cytophagaceae</taxon>
        <taxon>Spirosoma</taxon>
    </lineage>
</organism>
<accession>A0A1P9WY36</accession>
<gene>
    <name evidence="2" type="ORF">AWR27_13655</name>
</gene>
<dbReference type="InterPro" id="IPR037473">
    <property type="entry name" value="Lcp-like"/>
</dbReference>
<proteinExistence type="predicted"/>
<dbReference type="InterPro" id="IPR018713">
    <property type="entry name" value="MPAB/Lcp_cat_dom"/>
</dbReference>
<dbReference type="EMBL" id="CP014263">
    <property type="protein sequence ID" value="AQG80270.1"/>
    <property type="molecule type" value="Genomic_DNA"/>
</dbReference>
<dbReference type="PANTHER" id="PTHR37539">
    <property type="entry name" value="SECRETED PROTEIN-RELATED"/>
    <property type="match status" value="1"/>
</dbReference>
<reference evidence="2 3" key="1">
    <citation type="submission" date="2016-01" db="EMBL/GenBank/DDBJ databases">
        <authorList>
            <person name="Oliw E.H."/>
        </authorList>
    </citation>
    <scope>NUCLEOTIDE SEQUENCE [LARGE SCALE GENOMIC DNA]</scope>
    <source>
        <strain evidence="2 3">DY10</strain>
    </source>
</reference>